<reference evidence="4 5" key="1">
    <citation type="journal article" date="2016" name="Sci. Rep.">
        <title>The genome sequence of the outbreeding globe artichoke constructed de novo incorporating a phase-aware low-pass sequencing strategy of F1 progeny.</title>
        <authorList>
            <person name="Scaglione D."/>
            <person name="Reyes-Chin-Wo S."/>
            <person name="Acquadro A."/>
            <person name="Froenicke L."/>
            <person name="Portis E."/>
            <person name="Beitel C."/>
            <person name="Tirone M."/>
            <person name="Mauro R."/>
            <person name="Lo Monaco A."/>
            <person name="Mauromicale G."/>
            <person name="Faccioli P."/>
            <person name="Cattivelli L."/>
            <person name="Rieseberg L."/>
            <person name="Michelmore R."/>
            <person name="Lanteri S."/>
        </authorList>
    </citation>
    <scope>NUCLEOTIDE SEQUENCE [LARGE SCALE GENOMIC DNA]</scope>
    <source>
        <strain evidence="4">2C</strain>
    </source>
</reference>
<feature type="compositionally biased region" description="Pro residues" evidence="1">
    <location>
        <begin position="56"/>
        <end position="72"/>
    </location>
</feature>
<protein>
    <submittedName>
        <fullName evidence="4">Uncharacterized protein</fullName>
    </submittedName>
</protein>
<sequence length="170" mass="18190">MELKSQKVNTSFFILLLVSHLSLVTPTNKWVGSKYQIECTMCAACDNPCNQPSPSPPPPASPICPPPPPPPTSSGGGGGGGASYYSPPPPTSGTGGGYYYSPPPPSQGVYYYYPPPPYKNYPNPGPPNPITNYYPYYYYSPPLPYSASVSLSGATSMLLINIIFICFFSL</sequence>
<dbReference type="EMBL" id="LEKV01004302">
    <property type="protein sequence ID" value="KVH96465.1"/>
    <property type="molecule type" value="Genomic_DNA"/>
</dbReference>
<feature type="transmembrane region" description="Helical" evidence="2">
    <location>
        <begin position="145"/>
        <end position="168"/>
    </location>
</feature>
<evidence type="ECO:0000256" key="3">
    <source>
        <dbReference type="SAM" id="SignalP"/>
    </source>
</evidence>
<evidence type="ECO:0000313" key="5">
    <source>
        <dbReference type="Proteomes" id="UP000243975"/>
    </source>
</evidence>
<gene>
    <name evidence="4" type="ORF">Ccrd_001449</name>
</gene>
<feature type="region of interest" description="Disordered" evidence="1">
    <location>
        <begin position="56"/>
        <end position="89"/>
    </location>
</feature>
<dbReference type="OMA" id="RFMSSYS"/>
<evidence type="ECO:0000256" key="1">
    <source>
        <dbReference type="SAM" id="MobiDB-lite"/>
    </source>
</evidence>
<keyword evidence="3" id="KW-0732">Signal</keyword>
<dbReference type="PANTHER" id="PTHR37702">
    <property type="entry name" value="PROLINE-RICH FAMILY PROTEIN"/>
    <property type="match status" value="1"/>
</dbReference>
<dbReference type="PANTHER" id="PTHR37702:SF9">
    <property type="entry name" value="PROLINE-RICH FAMILY PROTEIN"/>
    <property type="match status" value="1"/>
</dbReference>
<feature type="signal peptide" evidence="3">
    <location>
        <begin position="1"/>
        <end position="26"/>
    </location>
</feature>
<proteinExistence type="predicted"/>
<dbReference type="Proteomes" id="UP000243975">
    <property type="component" value="Unassembled WGS sequence"/>
</dbReference>
<organism evidence="4 5">
    <name type="scientific">Cynara cardunculus var. scolymus</name>
    <name type="common">Globe artichoke</name>
    <name type="synonym">Cynara scolymus</name>
    <dbReference type="NCBI Taxonomy" id="59895"/>
    <lineage>
        <taxon>Eukaryota</taxon>
        <taxon>Viridiplantae</taxon>
        <taxon>Streptophyta</taxon>
        <taxon>Embryophyta</taxon>
        <taxon>Tracheophyta</taxon>
        <taxon>Spermatophyta</taxon>
        <taxon>Magnoliopsida</taxon>
        <taxon>eudicotyledons</taxon>
        <taxon>Gunneridae</taxon>
        <taxon>Pentapetalae</taxon>
        <taxon>asterids</taxon>
        <taxon>campanulids</taxon>
        <taxon>Asterales</taxon>
        <taxon>Asteraceae</taxon>
        <taxon>Carduoideae</taxon>
        <taxon>Cardueae</taxon>
        <taxon>Carduinae</taxon>
        <taxon>Cynara</taxon>
    </lineage>
</organism>
<dbReference type="Gramene" id="KVH96465">
    <property type="protein sequence ID" value="KVH96465"/>
    <property type="gene ID" value="Ccrd_001449"/>
</dbReference>
<dbReference type="AlphaFoldDB" id="A0A103XTA7"/>
<evidence type="ECO:0000313" key="4">
    <source>
        <dbReference type="EMBL" id="KVH96465.1"/>
    </source>
</evidence>
<evidence type="ECO:0000256" key="2">
    <source>
        <dbReference type="SAM" id="Phobius"/>
    </source>
</evidence>
<accession>A0A103XTA7</accession>
<keyword evidence="2" id="KW-0812">Transmembrane</keyword>
<dbReference type="STRING" id="59895.A0A103XTA7"/>
<comment type="caution">
    <text evidence="4">The sequence shown here is derived from an EMBL/GenBank/DDBJ whole genome shotgun (WGS) entry which is preliminary data.</text>
</comment>
<dbReference type="OrthoDB" id="1936784at2759"/>
<name>A0A103XTA7_CYNCS</name>
<feature type="chain" id="PRO_5007119091" evidence="3">
    <location>
        <begin position="27"/>
        <end position="170"/>
    </location>
</feature>
<keyword evidence="2" id="KW-0472">Membrane</keyword>
<keyword evidence="2" id="KW-1133">Transmembrane helix</keyword>
<keyword evidence="5" id="KW-1185">Reference proteome</keyword>